<feature type="transmembrane region" description="Helical" evidence="9">
    <location>
        <begin position="99"/>
        <end position="120"/>
    </location>
</feature>
<feature type="transmembrane region" description="Helical" evidence="9">
    <location>
        <begin position="140"/>
        <end position="158"/>
    </location>
</feature>
<sequence>MELWNTTLENSFFLIGILQESKYPGLVCATITFLYLVAVTSNGLLLLLIAMDKQLHVPMYFLLSQLSLTDLLFTTVVSPKTFVDYLRGESIISFSGCGFQIFMILTIGGAEDILLAFMAYDRYIAIQHPLSYMVFMRPKVCWFMVATSWLLASMNALVHTTYTMHFPFCRTREVGHLLCEIPPLLKLTCANTTKYQFMIYTMGMAFLLIPLSAIIASYTLVLTAVFHMCSTQGRQKALLTCSSHLTVVVLYYGAAMFMYVLPSAYHNPQQDNIISVFYTIITPALNPLIYSLRNKDVLGALKKLLGKGPSGQEL</sequence>
<dbReference type="PROSITE" id="PS50262">
    <property type="entry name" value="G_PROTEIN_RECEP_F1_2"/>
    <property type="match status" value="1"/>
</dbReference>
<proteinExistence type="predicted"/>
<keyword evidence="7 9" id="KW-0472">Membrane</keyword>
<evidence type="ECO:0000256" key="2">
    <source>
        <dbReference type="ARBA" id="ARBA00022475"/>
    </source>
</evidence>
<evidence type="ECO:0000256" key="9">
    <source>
        <dbReference type="SAM" id="Phobius"/>
    </source>
</evidence>
<keyword evidence="5" id="KW-0552">Olfaction</keyword>
<evidence type="ECO:0000256" key="7">
    <source>
        <dbReference type="ARBA" id="ARBA00023136"/>
    </source>
</evidence>
<dbReference type="Pfam" id="PF13853">
    <property type="entry name" value="7tm_4"/>
    <property type="match status" value="1"/>
</dbReference>
<feature type="transmembrane region" description="Helical" evidence="9">
    <location>
        <begin position="237"/>
        <end position="261"/>
    </location>
</feature>
<dbReference type="GO" id="GO:0005886">
    <property type="term" value="C:plasma membrane"/>
    <property type="evidence" value="ECO:0007669"/>
    <property type="project" value="UniProtKB-SubCell"/>
</dbReference>
<evidence type="ECO:0000313" key="12">
    <source>
        <dbReference type="RefSeq" id="XP_020848344.1"/>
    </source>
</evidence>
<feature type="transmembrane region" description="Helical" evidence="9">
    <location>
        <begin position="273"/>
        <end position="292"/>
    </location>
</feature>
<dbReference type="PRINTS" id="PR00237">
    <property type="entry name" value="GPCRRHODOPSN"/>
</dbReference>
<dbReference type="GO" id="GO:0004930">
    <property type="term" value="F:G protein-coupled receptor activity"/>
    <property type="evidence" value="ECO:0007669"/>
    <property type="project" value="InterPro"/>
</dbReference>
<keyword evidence="6 9" id="KW-1133">Transmembrane helix</keyword>
<evidence type="ECO:0000259" key="10">
    <source>
        <dbReference type="PROSITE" id="PS50262"/>
    </source>
</evidence>
<accession>A0A6P5KU87</accession>
<dbReference type="SUPFAM" id="SSF81321">
    <property type="entry name" value="Family A G protein-coupled receptor-like"/>
    <property type="match status" value="1"/>
</dbReference>
<feature type="transmembrane region" description="Helical" evidence="9">
    <location>
        <begin position="23"/>
        <end position="48"/>
    </location>
</feature>
<dbReference type="InParanoid" id="A0A6P5KU87"/>
<keyword evidence="2" id="KW-1003">Cell membrane</keyword>
<dbReference type="InterPro" id="IPR000725">
    <property type="entry name" value="Olfact_rcpt"/>
</dbReference>
<dbReference type="Proteomes" id="UP000515140">
    <property type="component" value="Unplaced"/>
</dbReference>
<feature type="transmembrane region" description="Helical" evidence="9">
    <location>
        <begin position="60"/>
        <end position="79"/>
    </location>
</feature>
<feature type="domain" description="G-protein coupled receptors family 1 profile" evidence="10">
    <location>
        <begin position="41"/>
        <end position="290"/>
    </location>
</feature>
<dbReference type="KEGG" id="pcw:110212666"/>
<gene>
    <name evidence="12" type="primary">LOC110212666</name>
</gene>
<evidence type="ECO:0000256" key="3">
    <source>
        <dbReference type="ARBA" id="ARBA00022606"/>
    </source>
</evidence>
<reference evidence="12" key="1">
    <citation type="submission" date="2025-08" db="UniProtKB">
        <authorList>
            <consortium name="RefSeq"/>
        </authorList>
    </citation>
    <scope>IDENTIFICATION</scope>
    <source>
        <tissue evidence="12">Spleen</tissue>
    </source>
</reference>
<keyword evidence="3" id="KW-0716">Sensory transduction</keyword>
<dbReference type="InterPro" id="IPR000276">
    <property type="entry name" value="GPCR_Rhodpsn"/>
</dbReference>
<evidence type="ECO:0000256" key="4">
    <source>
        <dbReference type="ARBA" id="ARBA00022692"/>
    </source>
</evidence>
<dbReference type="OMA" id="WLLASIN"/>
<dbReference type="PRINTS" id="PR00245">
    <property type="entry name" value="OLFACTORYR"/>
</dbReference>
<evidence type="ECO:0000313" key="11">
    <source>
        <dbReference type="Proteomes" id="UP000515140"/>
    </source>
</evidence>
<dbReference type="GO" id="GO:0004984">
    <property type="term" value="F:olfactory receptor activity"/>
    <property type="evidence" value="ECO:0007669"/>
    <property type="project" value="InterPro"/>
</dbReference>
<dbReference type="Gene3D" id="1.20.1070.10">
    <property type="entry name" value="Rhodopsin 7-helix transmembrane proteins"/>
    <property type="match status" value="1"/>
</dbReference>
<dbReference type="PANTHER" id="PTHR26453">
    <property type="entry name" value="OLFACTORY RECEPTOR"/>
    <property type="match status" value="1"/>
</dbReference>
<keyword evidence="11" id="KW-1185">Reference proteome</keyword>
<dbReference type="AlphaFoldDB" id="A0A6P5KU87"/>
<keyword evidence="8" id="KW-0807">Transducer</keyword>
<comment type="subcellular location">
    <subcellularLocation>
        <location evidence="1">Cell membrane</location>
        <topology evidence="1">Multi-pass membrane protein</topology>
    </subcellularLocation>
</comment>
<keyword evidence="4 9" id="KW-0812">Transmembrane</keyword>
<feature type="transmembrane region" description="Helical" evidence="9">
    <location>
        <begin position="197"/>
        <end position="225"/>
    </location>
</feature>
<organism evidence="11 12">
    <name type="scientific">Phascolarctos cinereus</name>
    <name type="common">Koala</name>
    <dbReference type="NCBI Taxonomy" id="38626"/>
    <lineage>
        <taxon>Eukaryota</taxon>
        <taxon>Metazoa</taxon>
        <taxon>Chordata</taxon>
        <taxon>Craniata</taxon>
        <taxon>Vertebrata</taxon>
        <taxon>Euteleostomi</taxon>
        <taxon>Mammalia</taxon>
        <taxon>Metatheria</taxon>
        <taxon>Diprotodontia</taxon>
        <taxon>Phascolarctidae</taxon>
        <taxon>Phascolarctos</taxon>
    </lineage>
</organism>
<dbReference type="FunCoup" id="A0A6P5KU87">
    <property type="interactions" value="504"/>
</dbReference>
<evidence type="ECO:0000256" key="8">
    <source>
        <dbReference type="ARBA" id="ARBA00023224"/>
    </source>
</evidence>
<evidence type="ECO:0000256" key="5">
    <source>
        <dbReference type="ARBA" id="ARBA00022725"/>
    </source>
</evidence>
<evidence type="ECO:0000256" key="6">
    <source>
        <dbReference type="ARBA" id="ARBA00022989"/>
    </source>
</evidence>
<dbReference type="InterPro" id="IPR017452">
    <property type="entry name" value="GPCR_Rhodpsn_7TM"/>
</dbReference>
<dbReference type="CDD" id="cd15421">
    <property type="entry name" value="7tmA_OR2T-like"/>
    <property type="match status" value="1"/>
</dbReference>
<evidence type="ECO:0000256" key="1">
    <source>
        <dbReference type="ARBA" id="ARBA00004651"/>
    </source>
</evidence>
<protein>
    <submittedName>
        <fullName evidence="12">Olfactory receptor 2AG1-like</fullName>
    </submittedName>
</protein>
<name>A0A6P5KU87_PHACI</name>
<dbReference type="GeneID" id="110212666"/>
<dbReference type="RefSeq" id="XP_020848344.1">
    <property type="nucleotide sequence ID" value="XM_020992685.1"/>
</dbReference>
<dbReference type="FunFam" id="1.20.1070.10:FF:000008">
    <property type="entry name" value="Olfactory receptor"/>
    <property type="match status" value="1"/>
</dbReference>